<dbReference type="InterPro" id="IPR027417">
    <property type="entry name" value="P-loop_NTPase"/>
</dbReference>
<dbReference type="SUPFAM" id="SSF52540">
    <property type="entry name" value="P-loop containing nucleoside triphosphate hydrolases"/>
    <property type="match status" value="1"/>
</dbReference>
<comment type="similarity">
    <text evidence="2">Belongs to the ABC transporter superfamily.</text>
</comment>
<organism evidence="10 11">
    <name type="scientific">Herbaspirillum lusitanum</name>
    <dbReference type="NCBI Taxonomy" id="213312"/>
    <lineage>
        <taxon>Bacteria</taxon>
        <taxon>Pseudomonadati</taxon>
        <taxon>Pseudomonadota</taxon>
        <taxon>Betaproteobacteria</taxon>
        <taxon>Burkholderiales</taxon>
        <taxon>Oxalobacteraceae</taxon>
        <taxon>Herbaspirillum</taxon>
    </lineage>
</organism>
<dbReference type="CDD" id="cd03262">
    <property type="entry name" value="ABC_HisP_GlnQ"/>
    <property type="match status" value="1"/>
</dbReference>
<sequence>MQAAPILEIVGLHKSYDNNVVLRGIDLRVRPGQLICVIGPSGSGKSTMLRCCNRLEEPSEGQILVDGIQIMHPRVNLNEVRQRIGMVFQQFNLYPHLTALGNVMLALKKVQRHPHPEAEKRARKALQQVGLEHKADSYPGQLSGGQQQRVGIARAIALEPKVMLFDEPTSALDPELVGSVLQVMRELREAGMTMLVVTHEMAFARAVADRVVFMDGGHIVEEGPPEQIFGAPQHERTRAFVSRFSGEASSHASHSAAAA</sequence>
<keyword evidence="5" id="KW-0547">Nucleotide-binding</keyword>
<reference evidence="10 11" key="1">
    <citation type="journal article" date="2024" name="Chem. Sci.">
        <title>Discovery of megapolipeptins by genome mining of a Burkholderiales bacteria collection.</title>
        <authorList>
            <person name="Paulo B.S."/>
            <person name="Recchia M.J.J."/>
            <person name="Lee S."/>
            <person name="Fergusson C.H."/>
            <person name="Romanowski S.B."/>
            <person name="Hernandez A."/>
            <person name="Krull N."/>
            <person name="Liu D.Y."/>
            <person name="Cavanagh H."/>
            <person name="Bos A."/>
            <person name="Gray C.A."/>
            <person name="Murphy B.T."/>
            <person name="Linington R.G."/>
            <person name="Eustaquio A.S."/>
        </authorList>
    </citation>
    <scope>NUCLEOTIDE SEQUENCE [LARGE SCALE GENOMIC DNA]</scope>
    <source>
        <strain evidence="10 11">RL21-008-BIB-A</strain>
    </source>
</reference>
<dbReference type="PIRSF" id="PIRSF039085">
    <property type="entry name" value="ABC_ATPase_HisP"/>
    <property type="match status" value="1"/>
</dbReference>
<evidence type="ECO:0000256" key="7">
    <source>
        <dbReference type="ARBA" id="ARBA00022970"/>
    </source>
</evidence>
<dbReference type="InterPro" id="IPR017871">
    <property type="entry name" value="ABC_transporter-like_CS"/>
</dbReference>
<dbReference type="InterPro" id="IPR003439">
    <property type="entry name" value="ABC_transporter-like_ATP-bd"/>
</dbReference>
<evidence type="ECO:0000256" key="8">
    <source>
        <dbReference type="ARBA" id="ARBA00023136"/>
    </source>
</evidence>
<name>A0ABW9A9P9_9BURK</name>
<dbReference type="GO" id="GO:0005524">
    <property type="term" value="F:ATP binding"/>
    <property type="evidence" value="ECO:0007669"/>
    <property type="project" value="UniProtKB-KW"/>
</dbReference>
<evidence type="ECO:0000313" key="10">
    <source>
        <dbReference type="EMBL" id="MFL9925538.1"/>
    </source>
</evidence>
<dbReference type="EMBL" id="JAQQFM010000006">
    <property type="protein sequence ID" value="MFL9925538.1"/>
    <property type="molecule type" value="Genomic_DNA"/>
</dbReference>
<dbReference type="InterPro" id="IPR030679">
    <property type="entry name" value="ABC_ATPase_HisP-typ"/>
</dbReference>
<keyword evidence="4" id="KW-1003">Cell membrane</keyword>
<evidence type="ECO:0000256" key="6">
    <source>
        <dbReference type="ARBA" id="ARBA00022840"/>
    </source>
</evidence>
<evidence type="ECO:0000256" key="2">
    <source>
        <dbReference type="ARBA" id="ARBA00005417"/>
    </source>
</evidence>
<proteinExistence type="inferred from homology"/>
<dbReference type="Gene3D" id="3.40.50.300">
    <property type="entry name" value="P-loop containing nucleotide triphosphate hydrolases"/>
    <property type="match status" value="1"/>
</dbReference>
<dbReference type="InterPro" id="IPR003593">
    <property type="entry name" value="AAA+_ATPase"/>
</dbReference>
<gene>
    <name evidence="10" type="ORF">PQR62_14760</name>
</gene>
<keyword evidence="3" id="KW-0813">Transport</keyword>
<dbReference type="SMART" id="SM00382">
    <property type="entry name" value="AAA"/>
    <property type="match status" value="1"/>
</dbReference>
<accession>A0ABW9A9P9</accession>
<dbReference type="PROSITE" id="PS50893">
    <property type="entry name" value="ABC_TRANSPORTER_2"/>
    <property type="match status" value="1"/>
</dbReference>
<dbReference type="Proteomes" id="UP001629246">
    <property type="component" value="Unassembled WGS sequence"/>
</dbReference>
<comment type="caution">
    <text evidence="10">The sequence shown here is derived from an EMBL/GenBank/DDBJ whole genome shotgun (WGS) entry which is preliminary data.</text>
</comment>
<dbReference type="RefSeq" id="WP_408158727.1">
    <property type="nucleotide sequence ID" value="NZ_JAQQFM010000006.1"/>
</dbReference>
<protein>
    <submittedName>
        <fullName evidence="10">Amino acid ABC transporter ATP-binding protein</fullName>
    </submittedName>
</protein>
<dbReference type="PANTHER" id="PTHR43166:SF9">
    <property type="entry name" value="GLUTAMATE_ASPARTATE IMPORT ATP-BINDING PROTEIN GLTL"/>
    <property type="match status" value="1"/>
</dbReference>
<evidence type="ECO:0000256" key="5">
    <source>
        <dbReference type="ARBA" id="ARBA00022741"/>
    </source>
</evidence>
<keyword evidence="6 10" id="KW-0067">ATP-binding</keyword>
<feature type="domain" description="ABC transporter" evidence="9">
    <location>
        <begin position="7"/>
        <end position="241"/>
    </location>
</feature>
<evidence type="ECO:0000259" key="9">
    <source>
        <dbReference type="PROSITE" id="PS50893"/>
    </source>
</evidence>
<dbReference type="PANTHER" id="PTHR43166">
    <property type="entry name" value="AMINO ACID IMPORT ATP-BINDING PROTEIN"/>
    <property type="match status" value="1"/>
</dbReference>
<comment type="subcellular location">
    <subcellularLocation>
        <location evidence="1">Cell membrane</location>
        <topology evidence="1">Peripheral membrane protein</topology>
    </subcellularLocation>
</comment>
<dbReference type="PROSITE" id="PS00211">
    <property type="entry name" value="ABC_TRANSPORTER_1"/>
    <property type="match status" value="1"/>
</dbReference>
<keyword evidence="7" id="KW-0029">Amino-acid transport</keyword>
<evidence type="ECO:0000313" key="11">
    <source>
        <dbReference type="Proteomes" id="UP001629246"/>
    </source>
</evidence>
<dbReference type="InterPro" id="IPR050086">
    <property type="entry name" value="MetN_ABC_transporter-like"/>
</dbReference>
<evidence type="ECO:0000256" key="4">
    <source>
        <dbReference type="ARBA" id="ARBA00022475"/>
    </source>
</evidence>
<dbReference type="Pfam" id="PF00005">
    <property type="entry name" value="ABC_tran"/>
    <property type="match status" value="1"/>
</dbReference>
<evidence type="ECO:0000256" key="3">
    <source>
        <dbReference type="ARBA" id="ARBA00022448"/>
    </source>
</evidence>
<keyword evidence="11" id="KW-1185">Reference proteome</keyword>
<evidence type="ECO:0000256" key="1">
    <source>
        <dbReference type="ARBA" id="ARBA00004202"/>
    </source>
</evidence>
<keyword evidence="8" id="KW-0472">Membrane</keyword>